<feature type="binding site" evidence="14">
    <location>
        <position position="330"/>
    </location>
    <ligand>
        <name>UDP-N-acetyl-alpha-D-glucosamine</name>
        <dbReference type="ChEBI" id="CHEBI:57705"/>
    </ligand>
</feature>
<evidence type="ECO:0000313" key="16">
    <source>
        <dbReference type="EMBL" id="GFN46723.1"/>
    </source>
</evidence>
<dbReference type="AlphaFoldDB" id="A0A6L2ZPK3"/>
<evidence type="ECO:0000256" key="12">
    <source>
        <dbReference type="ARBA" id="ARBA00047527"/>
    </source>
</evidence>
<comment type="subcellular location">
    <subcellularLocation>
        <location evidence="1 14">Cytoplasm</location>
    </subcellularLocation>
</comment>
<evidence type="ECO:0000256" key="3">
    <source>
        <dbReference type="ARBA" id="ARBA00022490"/>
    </source>
</evidence>
<dbReference type="GO" id="GO:0009252">
    <property type="term" value="P:peptidoglycan biosynthetic process"/>
    <property type="evidence" value="ECO:0007669"/>
    <property type="project" value="UniProtKB-UniRule"/>
</dbReference>
<protein>
    <recommendedName>
        <fullName evidence="14">UDP-N-acetylglucosamine 1-carboxyvinyltransferase</fullName>
        <ecNumber evidence="14">2.5.1.7</ecNumber>
    </recommendedName>
    <alternativeName>
        <fullName evidence="14">Enoylpyruvate transferase</fullName>
    </alternativeName>
    <alternativeName>
        <fullName evidence="14">UDP-N-acetylglucosamine enolpyruvyl transferase</fullName>
        <shortName evidence="14">EPT</shortName>
    </alternativeName>
</protein>
<evidence type="ECO:0000256" key="9">
    <source>
        <dbReference type="ARBA" id="ARBA00023316"/>
    </source>
</evidence>
<dbReference type="GO" id="GO:0071555">
    <property type="term" value="P:cell wall organization"/>
    <property type="evidence" value="ECO:0007669"/>
    <property type="project" value="UniProtKB-KW"/>
</dbReference>
<dbReference type="Proteomes" id="UP000504714">
    <property type="component" value="Unassembled WGS sequence"/>
</dbReference>
<gene>
    <name evidence="14 16" type="primary">murA</name>
    <name evidence="16" type="ORF">RINTU1_24520</name>
</gene>
<dbReference type="FunFam" id="3.65.10.10:FF:000002">
    <property type="entry name" value="UDP-N-acetylglucosamine 1-carboxyvinyltransferase"/>
    <property type="match status" value="1"/>
</dbReference>
<dbReference type="GO" id="GO:0008360">
    <property type="term" value="P:regulation of cell shape"/>
    <property type="evidence" value="ECO:0007669"/>
    <property type="project" value="UniProtKB-KW"/>
</dbReference>
<comment type="caution">
    <text evidence="14">Lacks conserved residue(s) required for the propagation of feature annotation.</text>
</comment>
<evidence type="ECO:0000313" key="17">
    <source>
        <dbReference type="Proteomes" id="UP000504714"/>
    </source>
</evidence>
<dbReference type="CDD" id="cd01555">
    <property type="entry name" value="UdpNAET"/>
    <property type="match status" value="1"/>
</dbReference>
<evidence type="ECO:0000256" key="10">
    <source>
        <dbReference type="ARBA" id="ARBA00023317"/>
    </source>
</evidence>
<name>A0A6L2ZPK3_9ENTR</name>
<dbReference type="NCBIfam" id="TIGR01072">
    <property type="entry name" value="murA"/>
    <property type="match status" value="1"/>
</dbReference>
<dbReference type="InterPro" id="IPR036968">
    <property type="entry name" value="Enolpyruvate_Tfrase_sf"/>
</dbReference>
<evidence type="ECO:0000259" key="15">
    <source>
        <dbReference type="Pfam" id="PF00275"/>
    </source>
</evidence>
<evidence type="ECO:0000256" key="1">
    <source>
        <dbReference type="ARBA" id="ARBA00004496"/>
    </source>
</evidence>
<keyword evidence="7 14" id="KW-0573">Peptidoglycan synthesis</keyword>
<evidence type="ECO:0000256" key="5">
    <source>
        <dbReference type="ARBA" id="ARBA00022679"/>
    </source>
</evidence>
<evidence type="ECO:0000256" key="14">
    <source>
        <dbReference type="HAMAP-Rule" id="MF_00111"/>
    </source>
</evidence>
<dbReference type="PANTHER" id="PTHR43783">
    <property type="entry name" value="UDP-N-ACETYLGLUCOSAMINE 1-CARBOXYVINYLTRANSFERASE"/>
    <property type="match status" value="1"/>
</dbReference>
<comment type="function">
    <text evidence="13">Cell wall formation. Adds enolpyruvyl to UDP-N-acetylglucosamine. Target for the antibiotic fosfomycin.</text>
</comment>
<comment type="similarity">
    <text evidence="11 14">Belongs to the EPSP synthase family. MurA subfamily.</text>
</comment>
<keyword evidence="3 14" id="KW-0963">Cytoplasm</keyword>
<feature type="modified residue" description="2-(S-cysteinyl)pyruvic acid O-phosphothioketal" evidence="14">
    <location>
        <position position="115"/>
    </location>
</feature>
<evidence type="ECO:0000256" key="2">
    <source>
        <dbReference type="ARBA" id="ARBA00004752"/>
    </source>
</evidence>
<evidence type="ECO:0000256" key="13">
    <source>
        <dbReference type="ARBA" id="ARBA00057879"/>
    </source>
</evidence>
<accession>A0A6L2ZPK3</accession>
<reference evidence="16 17" key="1">
    <citation type="submission" date="2020-06" db="EMBL/GenBank/DDBJ databases">
        <title>The genome sequence of Candidatus Regiella insecticola strain Tut.</title>
        <authorList>
            <person name="Nikoh N."/>
            <person name="Tsuchida T."/>
            <person name="Koga R."/>
            <person name="Oshima K."/>
            <person name="Hattori M."/>
            <person name="Fukatsu T."/>
        </authorList>
    </citation>
    <scope>NUCLEOTIDE SEQUENCE [LARGE SCALE GENOMIC DNA]</scope>
    <source>
        <strain evidence="16 17">Tut</strain>
    </source>
</reference>
<proteinExistence type="inferred from homology"/>
<keyword evidence="4 14" id="KW-0132">Cell division</keyword>
<evidence type="ECO:0000256" key="6">
    <source>
        <dbReference type="ARBA" id="ARBA00022960"/>
    </source>
</evidence>
<dbReference type="Gene3D" id="3.65.10.10">
    <property type="entry name" value="Enolpyruvate transferase domain"/>
    <property type="match status" value="2"/>
</dbReference>
<feature type="binding site" evidence="14">
    <location>
        <begin position="22"/>
        <end position="23"/>
    </location>
    <ligand>
        <name>phosphoenolpyruvate</name>
        <dbReference type="ChEBI" id="CHEBI:58702"/>
    </ligand>
</feature>
<comment type="pathway">
    <text evidence="2 14">Cell wall biogenesis; peptidoglycan biosynthesis.</text>
</comment>
<dbReference type="RefSeq" id="WP_176488328.1">
    <property type="nucleotide sequence ID" value="NZ_BLXO01000005.1"/>
</dbReference>
<evidence type="ECO:0000256" key="4">
    <source>
        <dbReference type="ARBA" id="ARBA00022618"/>
    </source>
</evidence>
<dbReference type="InterPro" id="IPR005750">
    <property type="entry name" value="UDP_GlcNAc_COvinyl_MurA"/>
</dbReference>
<comment type="caution">
    <text evidence="16">The sequence shown here is derived from an EMBL/GenBank/DDBJ whole genome shotgun (WGS) entry which is preliminary data.</text>
</comment>
<feature type="domain" description="Enolpyruvate transferase" evidence="15">
    <location>
        <begin position="7"/>
        <end position="409"/>
    </location>
</feature>
<keyword evidence="9 14" id="KW-0961">Cell wall biogenesis/degradation</keyword>
<keyword evidence="6 14" id="KW-0133">Cell shape</keyword>
<keyword evidence="10 14" id="KW-0670">Pyruvate</keyword>
<dbReference type="InterPro" id="IPR001986">
    <property type="entry name" value="Enolpyruvate_Tfrase_dom"/>
</dbReference>
<dbReference type="GO" id="GO:0008760">
    <property type="term" value="F:UDP-N-acetylglucosamine 1-carboxyvinyltransferase activity"/>
    <property type="evidence" value="ECO:0007669"/>
    <property type="project" value="UniProtKB-UniRule"/>
</dbReference>
<dbReference type="UniPathway" id="UPA00219"/>
<evidence type="ECO:0000256" key="11">
    <source>
        <dbReference type="ARBA" id="ARBA00038367"/>
    </source>
</evidence>
<dbReference type="InterPro" id="IPR013792">
    <property type="entry name" value="RNA3'P_cycl/enolpyr_Trfase_a/b"/>
</dbReference>
<dbReference type="GO" id="GO:0019277">
    <property type="term" value="P:UDP-N-acetylgalactosamine biosynthetic process"/>
    <property type="evidence" value="ECO:0007669"/>
    <property type="project" value="InterPro"/>
</dbReference>
<sequence length="446" mass="47593">MEKFQVEGVACLTGEVTISGAKNAALPILFASLLAEKSVELQNIPHLKDIDTTIKLLRRLGVKIERNGSVFVDASQVNEFRAPYELVKTMRASIWALGPLVARFGKGEVSLPGGCAIGARPVDLHIDGLESLGVEIKLEGGYVKASVDGCLKGAHIKMKAVSVGATVTIMSAATLAEGITKIENAAREPEIVDTANFLNMLGAKISGAGTDSITIEGVNSLSRGGVYSILPDRIETGTFLVAAAISRGKIVCHNTCADTLEAVLAKLSDAGASIEIDKDKKQISLDMHGKRPKAVTLCTAPHPGFPTDMQAQFSLLNLVAEGRGVITETIFENRFMHVPELVRMGAKAEIKHNSVICCGVEKLSGAQVMATDLRASASLVLAACIAEGTTTIDRIYHIDRGYEKIEDKLSKLGANIKRIKDVKLPAIPFASEVAARQPRSETDERR</sequence>
<keyword evidence="8 14" id="KW-0131">Cell cycle</keyword>
<organism evidence="16 17">
    <name type="scientific">Candidatus Regiella insecticola</name>
    <dbReference type="NCBI Taxonomy" id="138073"/>
    <lineage>
        <taxon>Bacteria</taxon>
        <taxon>Pseudomonadati</taxon>
        <taxon>Pseudomonadota</taxon>
        <taxon>Gammaproteobacteria</taxon>
        <taxon>Enterobacterales</taxon>
        <taxon>Enterobacteriaceae</taxon>
        <taxon>aphid secondary symbionts</taxon>
        <taxon>Candidatus Regiella</taxon>
    </lineage>
</organism>
<keyword evidence="5 14" id="KW-0808">Transferase</keyword>
<dbReference type="Pfam" id="PF00275">
    <property type="entry name" value="EPSP_synthase"/>
    <property type="match status" value="1"/>
</dbReference>
<dbReference type="EMBL" id="BLXO01000005">
    <property type="protein sequence ID" value="GFN46723.1"/>
    <property type="molecule type" value="Genomic_DNA"/>
</dbReference>
<dbReference type="HAMAP" id="MF_00111">
    <property type="entry name" value="MurA"/>
    <property type="match status" value="1"/>
</dbReference>
<evidence type="ECO:0000256" key="7">
    <source>
        <dbReference type="ARBA" id="ARBA00022984"/>
    </source>
</evidence>
<feature type="binding site" evidence="14">
    <location>
        <begin position="120"/>
        <end position="124"/>
    </location>
    <ligand>
        <name>UDP-N-acetyl-alpha-D-glucosamine</name>
        <dbReference type="ChEBI" id="CHEBI:57705"/>
    </ligand>
</feature>
<dbReference type="EC" id="2.5.1.7" evidence="14"/>
<comment type="catalytic activity">
    <reaction evidence="12 14">
        <text>phosphoenolpyruvate + UDP-N-acetyl-alpha-D-glucosamine = UDP-N-acetyl-3-O-(1-carboxyvinyl)-alpha-D-glucosamine + phosphate</text>
        <dbReference type="Rhea" id="RHEA:18681"/>
        <dbReference type="ChEBI" id="CHEBI:43474"/>
        <dbReference type="ChEBI" id="CHEBI:57705"/>
        <dbReference type="ChEBI" id="CHEBI:58702"/>
        <dbReference type="ChEBI" id="CHEBI:68483"/>
        <dbReference type="EC" id="2.5.1.7"/>
    </reaction>
</comment>
<dbReference type="SUPFAM" id="SSF55205">
    <property type="entry name" value="EPT/RTPC-like"/>
    <property type="match status" value="1"/>
</dbReference>
<evidence type="ECO:0000256" key="8">
    <source>
        <dbReference type="ARBA" id="ARBA00023306"/>
    </source>
</evidence>
<dbReference type="GO" id="GO:0051301">
    <property type="term" value="P:cell division"/>
    <property type="evidence" value="ECO:0007669"/>
    <property type="project" value="UniProtKB-KW"/>
</dbReference>
<dbReference type="PANTHER" id="PTHR43783:SF1">
    <property type="entry name" value="UDP-N-ACETYLGLUCOSAMINE 1-CARBOXYVINYLTRANSFERASE"/>
    <property type="match status" value="1"/>
</dbReference>
<feature type="active site" description="Proton donor" evidence="14">
    <location>
        <position position="115"/>
    </location>
</feature>
<dbReference type="InterPro" id="IPR050068">
    <property type="entry name" value="MurA_subfamily"/>
</dbReference>
<dbReference type="GO" id="GO:0005737">
    <property type="term" value="C:cytoplasm"/>
    <property type="evidence" value="ECO:0007669"/>
    <property type="project" value="UniProtKB-SubCell"/>
</dbReference>
<feature type="binding site" evidence="14">
    <location>
        <position position="308"/>
    </location>
    <ligand>
        <name>UDP-N-acetyl-alpha-D-glucosamine</name>
        <dbReference type="ChEBI" id="CHEBI:57705"/>
    </ligand>
</feature>
<feature type="binding site" evidence="14">
    <location>
        <position position="91"/>
    </location>
    <ligand>
        <name>UDP-N-acetyl-alpha-D-glucosamine</name>
        <dbReference type="ChEBI" id="CHEBI:57705"/>
    </ligand>
</feature>
<dbReference type="NCBIfam" id="NF006873">
    <property type="entry name" value="PRK09369.1"/>
    <property type="match status" value="1"/>
</dbReference>